<gene>
    <name evidence="1" type="ORF">EV702DRAFT_1267453</name>
</gene>
<dbReference type="Proteomes" id="UP000714275">
    <property type="component" value="Unassembled WGS sequence"/>
</dbReference>
<protein>
    <submittedName>
        <fullName evidence="1">Uncharacterized protein</fullName>
    </submittedName>
</protein>
<proteinExistence type="predicted"/>
<dbReference type="EMBL" id="JABBWD010000013">
    <property type="protein sequence ID" value="KAG1779218.1"/>
    <property type="molecule type" value="Genomic_DNA"/>
</dbReference>
<organism evidence="1 2">
    <name type="scientific">Suillus placidus</name>
    <dbReference type="NCBI Taxonomy" id="48579"/>
    <lineage>
        <taxon>Eukaryota</taxon>
        <taxon>Fungi</taxon>
        <taxon>Dikarya</taxon>
        <taxon>Basidiomycota</taxon>
        <taxon>Agaricomycotina</taxon>
        <taxon>Agaricomycetes</taxon>
        <taxon>Agaricomycetidae</taxon>
        <taxon>Boletales</taxon>
        <taxon>Suillineae</taxon>
        <taxon>Suillaceae</taxon>
        <taxon>Suillus</taxon>
    </lineage>
</organism>
<comment type="caution">
    <text evidence="1">The sequence shown here is derived from an EMBL/GenBank/DDBJ whole genome shotgun (WGS) entry which is preliminary data.</text>
</comment>
<evidence type="ECO:0000313" key="1">
    <source>
        <dbReference type="EMBL" id="KAG1779218.1"/>
    </source>
</evidence>
<reference evidence="1" key="1">
    <citation type="journal article" date="2020" name="New Phytol.">
        <title>Comparative genomics reveals dynamic genome evolution in host specialist ectomycorrhizal fungi.</title>
        <authorList>
            <person name="Lofgren L.A."/>
            <person name="Nguyen N.H."/>
            <person name="Vilgalys R."/>
            <person name="Ruytinx J."/>
            <person name="Liao H.L."/>
            <person name="Branco S."/>
            <person name="Kuo A."/>
            <person name="LaButti K."/>
            <person name="Lipzen A."/>
            <person name="Andreopoulos W."/>
            <person name="Pangilinan J."/>
            <person name="Riley R."/>
            <person name="Hundley H."/>
            <person name="Na H."/>
            <person name="Barry K."/>
            <person name="Grigoriev I.V."/>
            <person name="Stajich J.E."/>
            <person name="Kennedy P.G."/>
        </authorList>
    </citation>
    <scope>NUCLEOTIDE SEQUENCE</scope>
    <source>
        <strain evidence="1">DOB743</strain>
    </source>
</reference>
<sequence>MAFEMQLLTSGRLQNSDFTPLHSAYGSSVSGAEVMSSFSIVTQDISPNTSCFSAYSNGSSTHKLKRRRARRGRFPKGKAAMTMNALPSLSSNWPKLSFPGRTPTYTDYFVNYWRHALAEGQDLSVDHFTAVMAAVHEDLPAASTIRSTQPTPVQCNEEPSKCIRYENDLSAVNCPWDDDGQSHLDDWVEWDEWRREDDEVHIPTGDHHNYGAIGQPPIYPLRNMGTHFQIVAPKPVRAWNNIIWLGHPPVTPEPVTPHYTEMTVDAAAVYATSQTPLMERTTIYSSTSAAYHAHAESTVIYDSASASPSSYLSALAASIPPAGRCIPPLRVNDPHLTIRGTTAIRLERPHSRDHKLFQFLRKRHHEAEMKVKEAAWRQYCWLDDVVDEGTNECEIALIFNFAALRYAPSNIKDGGCSSLEEFFHPMIHRATVLLGPTPRVQAHLCTQGGTMIPDRR</sequence>
<evidence type="ECO:0000313" key="2">
    <source>
        <dbReference type="Proteomes" id="UP000714275"/>
    </source>
</evidence>
<name>A0A9P6ZZF6_9AGAM</name>
<keyword evidence="2" id="KW-1185">Reference proteome</keyword>
<dbReference type="AlphaFoldDB" id="A0A9P6ZZF6"/>
<dbReference type="OrthoDB" id="2667657at2759"/>
<accession>A0A9P6ZZF6</accession>